<accession>A0A0E9UQW0</accession>
<proteinExistence type="predicted"/>
<organism evidence="1">
    <name type="scientific">Anguilla anguilla</name>
    <name type="common">European freshwater eel</name>
    <name type="synonym">Muraena anguilla</name>
    <dbReference type="NCBI Taxonomy" id="7936"/>
    <lineage>
        <taxon>Eukaryota</taxon>
        <taxon>Metazoa</taxon>
        <taxon>Chordata</taxon>
        <taxon>Craniata</taxon>
        <taxon>Vertebrata</taxon>
        <taxon>Euteleostomi</taxon>
        <taxon>Actinopterygii</taxon>
        <taxon>Neopterygii</taxon>
        <taxon>Teleostei</taxon>
        <taxon>Anguilliformes</taxon>
        <taxon>Anguillidae</taxon>
        <taxon>Anguilla</taxon>
    </lineage>
</organism>
<dbReference type="EMBL" id="GBXM01040353">
    <property type="protein sequence ID" value="JAH68224.1"/>
    <property type="molecule type" value="Transcribed_RNA"/>
</dbReference>
<evidence type="ECO:0000313" key="1">
    <source>
        <dbReference type="EMBL" id="JAH68224.1"/>
    </source>
</evidence>
<sequence>MSTPACPQGRSRLLENKCVILATYDKTQPFPEVA</sequence>
<dbReference type="AlphaFoldDB" id="A0A0E9UQW0"/>
<name>A0A0E9UQW0_ANGAN</name>
<reference evidence="1" key="2">
    <citation type="journal article" date="2015" name="Fish Shellfish Immunol.">
        <title>Early steps in the European eel (Anguilla anguilla)-Vibrio vulnificus interaction in the gills: Role of the RtxA13 toxin.</title>
        <authorList>
            <person name="Callol A."/>
            <person name="Pajuelo D."/>
            <person name="Ebbesson L."/>
            <person name="Teles M."/>
            <person name="MacKenzie S."/>
            <person name="Amaro C."/>
        </authorList>
    </citation>
    <scope>NUCLEOTIDE SEQUENCE</scope>
</reference>
<reference evidence="1" key="1">
    <citation type="submission" date="2014-11" db="EMBL/GenBank/DDBJ databases">
        <authorList>
            <person name="Amaro Gonzalez C."/>
        </authorList>
    </citation>
    <scope>NUCLEOTIDE SEQUENCE</scope>
</reference>
<protein>
    <submittedName>
        <fullName evidence="1">Uncharacterized protein</fullName>
    </submittedName>
</protein>